<dbReference type="PANTHER" id="PTHR43102:SF2">
    <property type="entry name" value="GAF DOMAIN-CONTAINING PROTEIN"/>
    <property type="match status" value="1"/>
</dbReference>
<dbReference type="InterPro" id="IPR003018">
    <property type="entry name" value="GAF"/>
</dbReference>
<feature type="region of interest" description="Disordered" evidence="3">
    <location>
        <begin position="900"/>
        <end position="920"/>
    </location>
</feature>
<keyword evidence="2" id="KW-0547">Nucleotide-binding</keyword>
<keyword evidence="5" id="KW-0418">Kinase</keyword>
<dbReference type="InterPro" id="IPR017441">
    <property type="entry name" value="Protein_kinase_ATP_BS"/>
</dbReference>
<dbReference type="InterPro" id="IPR035965">
    <property type="entry name" value="PAS-like_dom_sf"/>
</dbReference>
<feature type="compositionally biased region" description="Low complexity" evidence="3">
    <location>
        <begin position="8"/>
        <end position="56"/>
    </location>
</feature>
<evidence type="ECO:0000256" key="1">
    <source>
        <dbReference type="ARBA" id="ARBA00023170"/>
    </source>
</evidence>
<dbReference type="PROSITE" id="PS50011">
    <property type="entry name" value="PROTEIN_KINASE_DOM"/>
    <property type="match status" value="1"/>
</dbReference>
<feature type="region of interest" description="Disordered" evidence="3">
    <location>
        <begin position="441"/>
        <end position="471"/>
    </location>
</feature>
<feature type="region of interest" description="Disordered" evidence="3">
    <location>
        <begin position="1"/>
        <end position="56"/>
    </location>
</feature>
<feature type="region of interest" description="Disordered" evidence="3">
    <location>
        <begin position="256"/>
        <end position="280"/>
    </location>
</feature>
<organism evidence="5 6">
    <name type="scientific">Chlorella sorokiniana</name>
    <name type="common">Freshwater green alga</name>
    <dbReference type="NCBI Taxonomy" id="3076"/>
    <lineage>
        <taxon>Eukaryota</taxon>
        <taxon>Viridiplantae</taxon>
        <taxon>Chlorophyta</taxon>
        <taxon>core chlorophytes</taxon>
        <taxon>Trebouxiophyceae</taxon>
        <taxon>Chlorellales</taxon>
        <taxon>Chlorellaceae</taxon>
        <taxon>Chlorella clade</taxon>
        <taxon>Chlorella</taxon>
    </lineage>
</organism>
<dbReference type="SUPFAM" id="SSF55785">
    <property type="entry name" value="PYP-like sensor domain (PAS domain)"/>
    <property type="match status" value="1"/>
</dbReference>
<feature type="region of interest" description="Disordered" evidence="3">
    <location>
        <begin position="488"/>
        <end position="557"/>
    </location>
</feature>
<comment type="caution">
    <text evidence="5">The sequence shown here is derived from an EMBL/GenBank/DDBJ whole genome shotgun (WGS) entry which is preliminary data.</text>
</comment>
<evidence type="ECO:0000256" key="2">
    <source>
        <dbReference type="PROSITE-ProRule" id="PRU10141"/>
    </source>
</evidence>
<dbReference type="Pfam" id="PF01590">
    <property type="entry name" value="GAF"/>
    <property type="match status" value="1"/>
</dbReference>
<feature type="region of interest" description="Disordered" evidence="3">
    <location>
        <begin position="653"/>
        <end position="674"/>
    </location>
</feature>
<evidence type="ECO:0000313" key="5">
    <source>
        <dbReference type="EMBL" id="PRW61026.1"/>
    </source>
</evidence>
<dbReference type="EMBL" id="LHPG02000001">
    <property type="protein sequence ID" value="PRW61026.1"/>
    <property type="molecule type" value="Genomic_DNA"/>
</dbReference>
<keyword evidence="5" id="KW-0808">Transferase</keyword>
<dbReference type="Gene3D" id="3.30.200.20">
    <property type="entry name" value="Phosphorylase Kinase, domain 1"/>
    <property type="match status" value="1"/>
</dbReference>
<feature type="region of interest" description="Disordered" evidence="3">
    <location>
        <begin position="292"/>
        <end position="336"/>
    </location>
</feature>
<dbReference type="PROSITE" id="PS00109">
    <property type="entry name" value="PROTEIN_KINASE_TYR"/>
    <property type="match status" value="1"/>
</dbReference>
<dbReference type="Pfam" id="PF07714">
    <property type="entry name" value="PK_Tyr_Ser-Thr"/>
    <property type="match status" value="1"/>
</dbReference>
<dbReference type="InterPro" id="IPR029016">
    <property type="entry name" value="GAF-like_dom_sf"/>
</dbReference>
<keyword evidence="1" id="KW-0675">Receptor</keyword>
<dbReference type="InterPro" id="IPR011009">
    <property type="entry name" value="Kinase-like_dom_sf"/>
</dbReference>
<evidence type="ECO:0000256" key="3">
    <source>
        <dbReference type="SAM" id="MobiDB-lite"/>
    </source>
</evidence>
<dbReference type="GO" id="GO:0005524">
    <property type="term" value="F:ATP binding"/>
    <property type="evidence" value="ECO:0007669"/>
    <property type="project" value="UniProtKB-UniRule"/>
</dbReference>
<keyword evidence="6" id="KW-1185">Reference proteome</keyword>
<dbReference type="InterPro" id="IPR008266">
    <property type="entry name" value="Tyr_kinase_AS"/>
</dbReference>
<name>A0A2P6U3Z7_CHLSO</name>
<dbReference type="Gene3D" id="3.30.450.40">
    <property type="match status" value="1"/>
</dbReference>
<dbReference type="Proteomes" id="UP000239899">
    <property type="component" value="Unassembled WGS sequence"/>
</dbReference>
<feature type="compositionally biased region" description="Low complexity" evidence="3">
    <location>
        <begin position="522"/>
        <end position="546"/>
    </location>
</feature>
<sequence>MGNCLSTGPRASGASPSAAQGAPGQPAPSKASNGSTAAADMSRAAAPAAGAAAGRPAAAAAAPSPAAPAAWAYQGAPRPPNEEERLALLRSLGVLDSEQGPDQFDAITRLLCAVFNVPIALVSLVDAERQWFKSVQGLGTCIQTGRTESFCAWTLLPESPCMLIVEDAREDKRFRENPLVVGEPHIRFYAGAPLISSANGYRYGTLCVIDTRPHHEFSVEQYNMLIQFAELCVREIEKDKLTLLQKVVQQSAAAGDASPLGSLTPLASPPDSLRTSAAPSATAAAIGTPLRSSTPLVVPQGAAQPSVSSAREQQQQQQAGEQQAQPAEQQAEEQPVEQHWGLVRAVDCFREGVMLVDVSSPAWTVLYTNEAFTAATGVPRDEATTQGFWEIFGSQGVGPASFQEEVEANEPFSVTIGLLLSASVLCKQVVIDFRPAATGQLSGPSQQVGIPANVPSAAEGPEAERPTVEAGTAALGPKLYFAIVRQDTRKPPLPPTPSAQPQAVAPAEPSVQQATSPFAVMAGSRGPSPPASGTASPPLPLASAGRRPSIESQRSISSVAGGIPAFKRAMPSAFTDVRLGPLIGRGAYGRVYRGSWNGTTVAVKVIETTEPLDEAGMAPGKSGIFEAVLSTNLSHPNIVHTYQYAFRPVSADEQDDARASNSSSVASRPPNTGNTPATEVWLVSEFCNRGPLLTAIERGAFLTQPSSQYGQPNLISVLQTLQEIAAALQYLHRNDVLHGDLTGGNVLLTASDKDTRSFTAKVVDFGLSRVCSGDYLRTRTLGCAEYMPPELITEGILTKSADVYAFGVITWEIYVGRRAWEGLKPTEVLRRVASNVRLQFPPQTPHRLKVLGERCMEYSPAARPTMDEVLSEVNSILSDTMGILQQFLAASSAASAGRYAGGTSTLPSSASELQPSDPFR</sequence>
<gene>
    <name evidence="5" type="ORF">C2E21_0312</name>
</gene>
<reference evidence="5 6" key="1">
    <citation type="journal article" date="2018" name="Plant J.">
        <title>Genome sequences of Chlorella sorokiniana UTEX 1602 and Micractinium conductrix SAG 241.80: implications to maltose excretion by a green alga.</title>
        <authorList>
            <person name="Arriola M.B."/>
            <person name="Velmurugan N."/>
            <person name="Zhang Y."/>
            <person name="Plunkett M.H."/>
            <person name="Hondzo H."/>
            <person name="Barney B.M."/>
        </authorList>
    </citation>
    <scope>NUCLEOTIDE SEQUENCE [LARGE SCALE GENOMIC DNA]</scope>
    <source>
        <strain evidence="6">UTEX 1602</strain>
    </source>
</reference>
<dbReference type="AlphaFoldDB" id="A0A2P6U3Z7"/>
<dbReference type="STRING" id="3076.A0A2P6U3Z7"/>
<dbReference type="SUPFAM" id="SSF55781">
    <property type="entry name" value="GAF domain-like"/>
    <property type="match status" value="1"/>
</dbReference>
<dbReference type="GO" id="GO:0004672">
    <property type="term" value="F:protein kinase activity"/>
    <property type="evidence" value="ECO:0007669"/>
    <property type="project" value="InterPro"/>
</dbReference>
<accession>A0A2P6U3Z7</accession>
<keyword evidence="2" id="KW-0067">ATP-binding</keyword>
<feature type="binding site" evidence="2">
    <location>
        <position position="604"/>
    </location>
    <ligand>
        <name>ATP</name>
        <dbReference type="ChEBI" id="CHEBI:30616"/>
    </ligand>
</feature>
<dbReference type="InterPro" id="IPR001245">
    <property type="entry name" value="Ser-Thr/Tyr_kinase_cat_dom"/>
</dbReference>
<proteinExistence type="predicted"/>
<dbReference type="SUPFAM" id="SSF56112">
    <property type="entry name" value="Protein kinase-like (PK-like)"/>
    <property type="match status" value="1"/>
</dbReference>
<feature type="compositionally biased region" description="Low complexity" evidence="3">
    <location>
        <begin position="312"/>
        <end position="329"/>
    </location>
</feature>
<feature type="compositionally biased region" description="Low complexity" evidence="3">
    <location>
        <begin position="659"/>
        <end position="671"/>
    </location>
</feature>
<evidence type="ECO:0000313" key="6">
    <source>
        <dbReference type="Proteomes" id="UP000239899"/>
    </source>
</evidence>
<dbReference type="PROSITE" id="PS00107">
    <property type="entry name" value="PROTEIN_KINASE_ATP"/>
    <property type="match status" value="1"/>
</dbReference>
<feature type="domain" description="Protein kinase" evidence="4">
    <location>
        <begin position="577"/>
        <end position="877"/>
    </location>
</feature>
<feature type="compositionally biased region" description="Polar residues" evidence="3">
    <location>
        <begin position="902"/>
        <end position="914"/>
    </location>
</feature>
<dbReference type="OrthoDB" id="539901at2759"/>
<dbReference type="PANTHER" id="PTHR43102">
    <property type="entry name" value="SLR1143 PROTEIN"/>
    <property type="match status" value="1"/>
</dbReference>
<protein>
    <submittedName>
        <fullName evidence="5">Kinase</fullName>
    </submittedName>
</protein>
<dbReference type="InterPro" id="IPR000719">
    <property type="entry name" value="Prot_kinase_dom"/>
</dbReference>
<evidence type="ECO:0000259" key="4">
    <source>
        <dbReference type="PROSITE" id="PS50011"/>
    </source>
</evidence>
<dbReference type="Gene3D" id="1.10.510.10">
    <property type="entry name" value="Transferase(Phosphotransferase) domain 1"/>
    <property type="match status" value="1"/>
</dbReference>